<dbReference type="EMBL" id="KE162497">
    <property type="protein sequence ID" value="EPQ08505.1"/>
    <property type="molecule type" value="Genomic_DNA"/>
</dbReference>
<reference evidence="1 2" key="1">
    <citation type="journal article" date="2013" name="Nat. Commun.">
        <title>Genome analysis reveals insights into physiology and longevity of the Brandt's bat Myotis brandtii.</title>
        <authorList>
            <person name="Seim I."/>
            <person name="Fang X."/>
            <person name="Xiong Z."/>
            <person name="Lobanov A.V."/>
            <person name="Huang Z."/>
            <person name="Ma S."/>
            <person name="Feng Y."/>
            <person name="Turanov A.A."/>
            <person name="Zhu Y."/>
            <person name="Lenz T.L."/>
            <person name="Gerashchenko M.V."/>
            <person name="Fan D."/>
            <person name="Hee Yim S."/>
            <person name="Yao X."/>
            <person name="Jordan D."/>
            <person name="Xiong Y."/>
            <person name="Ma Y."/>
            <person name="Lyapunov A.N."/>
            <person name="Chen G."/>
            <person name="Kulakova O.I."/>
            <person name="Sun Y."/>
            <person name="Lee S.G."/>
            <person name="Bronson R.T."/>
            <person name="Moskalev A.A."/>
            <person name="Sunyaev S.R."/>
            <person name="Zhang G."/>
            <person name="Krogh A."/>
            <person name="Wang J."/>
            <person name="Gladyshev V.N."/>
        </authorList>
    </citation>
    <scope>NUCLEOTIDE SEQUENCE [LARGE SCALE GENOMIC DNA]</scope>
</reference>
<gene>
    <name evidence="1" type="ORF">D623_10031855</name>
</gene>
<name>S7MY80_MYOBR</name>
<dbReference type="PANTHER" id="PTHR37870:SF1">
    <property type="entry name" value="CHROMOSOME 2 C1ORF54 HOMOLOG"/>
    <property type="match status" value="1"/>
</dbReference>
<organism evidence="1 2">
    <name type="scientific">Myotis brandtii</name>
    <name type="common">Brandt's bat</name>
    <dbReference type="NCBI Taxonomy" id="109478"/>
    <lineage>
        <taxon>Eukaryota</taxon>
        <taxon>Metazoa</taxon>
        <taxon>Chordata</taxon>
        <taxon>Craniata</taxon>
        <taxon>Vertebrata</taxon>
        <taxon>Euteleostomi</taxon>
        <taxon>Mammalia</taxon>
        <taxon>Eutheria</taxon>
        <taxon>Laurasiatheria</taxon>
        <taxon>Chiroptera</taxon>
        <taxon>Yangochiroptera</taxon>
        <taxon>Vespertilionidae</taxon>
        <taxon>Myotis</taxon>
    </lineage>
</organism>
<protein>
    <submittedName>
        <fullName evidence="1">Uncharacterized protein</fullName>
    </submittedName>
</protein>
<keyword evidence="2" id="KW-1185">Reference proteome</keyword>
<proteinExistence type="predicted"/>
<dbReference type="AlphaFoldDB" id="S7MY80"/>
<dbReference type="PANTHER" id="PTHR37870">
    <property type="entry name" value="CHROMOSOME 1 OPEN READING FRAME 54"/>
    <property type="match status" value="1"/>
</dbReference>
<dbReference type="InterPro" id="IPR027957">
    <property type="entry name" value="DUF4634"/>
</dbReference>
<sequence>MKPQSVEVLTRVNSALHHYRAEQDERVWTERRAVDSEGQIYEDEEGLEEDYYYQVIYNYTVTPTYDYFGANFTVDYSMFELEDRLTLIKTVLPPCGLSYVTASVRLQSLSPYPLLTPRYRFNTARGSELRTWHLPSFKAFRTSPGDKWRN</sequence>
<evidence type="ECO:0000313" key="2">
    <source>
        <dbReference type="Proteomes" id="UP000052978"/>
    </source>
</evidence>
<dbReference type="Pfam" id="PF15465">
    <property type="entry name" value="DUF4634"/>
    <property type="match status" value="1"/>
</dbReference>
<accession>S7MY80</accession>
<dbReference type="Proteomes" id="UP000052978">
    <property type="component" value="Unassembled WGS sequence"/>
</dbReference>
<evidence type="ECO:0000313" key="1">
    <source>
        <dbReference type="EMBL" id="EPQ08505.1"/>
    </source>
</evidence>